<accession>A0ABU9IFW9</accession>
<dbReference type="PROSITE" id="PS51257">
    <property type="entry name" value="PROKAR_LIPOPROTEIN"/>
    <property type="match status" value="1"/>
</dbReference>
<evidence type="ECO:0008006" key="3">
    <source>
        <dbReference type="Google" id="ProtNLM"/>
    </source>
</evidence>
<organism evidence="1 2">
    <name type="scientific">Aurantiacibacter gilvus</name>
    <dbReference type="NCBI Taxonomy" id="3139141"/>
    <lineage>
        <taxon>Bacteria</taxon>
        <taxon>Pseudomonadati</taxon>
        <taxon>Pseudomonadota</taxon>
        <taxon>Alphaproteobacteria</taxon>
        <taxon>Sphingomonadales</taxon>
        <taxon>Erythrobacteraceae</taxon>
        <taxon>Aurantiacibacter</taxon>
    </lineage>
</organism>
<evidence type="ECO:0000313" key="1">
    <source>
        <dbReference type="EMBL" id="MEL1251125.1"/>
    </source>
</evidence>
<dbReference type="Proteomes" id="UP001497045">
    <property type="component" value="Unassembled WGS sequence"/>
</dbReference>
<evidence type="ECO:0000313" key="2">
    <source>
        <dbReference type="Proteomes" id="UP001497045"/>
    </source>
</evidence>
<proteinExistence type="predicted"/>
<dbReference type="RefSeq" id="WP_341673688.1">
    <property type="nucleotide sequence ID" value="NZ_JBBYHV010000002.1"/>
</dbReference>
<sequence>MTERKAIMRSTTTIPISALLCIALTSCGESPSGSAEDTAVIAAEETDGAENQNPDLGLLETATNAGESAKQVAETNGLAGAMTATIEGEERIFFIAGDDNNLIEWNEAEDGSTHVEIIGSPVADDWQWKDSMELTFNVIGTSVSEPQLIFRSMGSTDFHRTTGGQIVVSELAIDGSKLTVAGSFSGRLSY</sequence>
<keyword evidence="2" id="KW-1185">Reference proteome</keyword>
<name>A0ABU9IFW9_9SPHN</name>
<reference evidence="1 2" key="1">
    <citation type="submission" date="2024-04" db="EMBL/GenBank/DDBJ databases">
        <title>Aurantiacibacter sp. DGU6 16S ribosomal RNA gene Genome sequencing and assembly.</title>
        <authorList>
            <person name="Park S."/>
        </authorList>
    </citation>
    <scope>NUCLEOTIDE SEQUENCE [LARGE SCALE GENOMIC DNA]</scope>
    <source>
        <strain evidence="1 2">DGU6</strain>
    </source>
</reference>
<dbReference type="EMBL" id="JBBYHV010000002">
    <property type="protein sequence ID" value="MEL1251125.1"/>
    <property type="molecule type" value="Genomic_DNA"/>
</dbReference>
<comment type="caution">
    <text evidence="1">The sequence shown here is derived from an EMBL/GenBank/DDBJ whole genome shotgun (WGS) entry which is preliminary data.</text>
</comment>
<gene>
    <name evidence="1" type="ORF">AAEO60_10610</name>
</gene>
<protein>
    <recommendedName>
        <fullName evidence="3">Lipoprotein</fullName>
    </recommendedName>
</protein>